<protein>
    <submittedName>
        <fullName evidence="7">O-antigen ligase family protein</fullName>
    </submittedName>
</protein>
<keyword evidence="7" id="KW-0436">Ligase</keyword>
<reference evidence="7" key="1">
    <citation type="submission" date="2023-01" db="EMBL/GenBank/DDBJ databases">
        <title>Human gut microbiome strain richness.</title>
        <authorList>
            <person name="Chen-Liaw A."/>
        </authorList>
    </citation>
    <scope>NUCLEOTIDE SEQUENCE</scope>
    <source>
        <strain evidence="7">1001217st2_G6_1001217B_191108</strain>
    </source>
</reference>
<name>A0AB35IR47_9FIRM</name>
<feature type="domain" description="O-antigen ligase-related" evidence="6">
    <location>
        <begin position="84"/>
        <end position="223"/>
    </location>
</feature>
<dbReference type="InterPro" id="IPR007016">
    <property type="entry name" value="O-antigen_ligase-rel_domated"/>
</dbReference>
<feature type="transmembrane region" description="Helical" evidence="5">
    <location>
        <begin position="100"/>
        <end position="119"/>
    </location>
</feature>
<dbReference type="PANTHER" id="PTHR37422:SF23">
    <property type="entry name" value="TEICHURONIC ACID BIOSYNTHESIS PROTEIN TUAE"/>
    <property type="match status" value="1"/>
</dbReference>
<organism evidence="7 8">
    <name type="scientific">Thomasclavelia ramosa</name>
    <dbReference type="NCBI Taxonomy" id="1547"/>
    <lineage>
        <taxon>Bacteria</taxon>
        <taxon>Bacillati</taxon>
        <taxon>Bacillota</taxon>
        <taxon>Erysipelotrichia</taxon>
        <taxon>Erysipelotrichales</taxon>
        <taxon>Coprobacillaceae</taxon>
        <taxon>Thomasclavelia</taxon>
    </lineage>
</organism>
<evidence type="ECO:0000256" key="5">
    <source>
        <dbReference type="SAM" id="Phobius"/>
    </source>
</evidence>
<evidence type="ECO:0000313" key="8">
    <source>
        <dbReference type="Proteomes" id="UP001211987"/>
    </source>
</evidence>
<sequence length="294" mass="33636">MLQIYEIDDIKKILFTIFIAGFFMVFYTILDMGFNSFFSATMSGERIGGTISAANAYGIYLSLSFLCGLYCLKFGGYRKLKILFLLVVFMGILSSNSRNSFIVCCSGVVLFLLLGNTNIHRRKKASYLVFTLCIAYIIYDSGLLDSILLRMSNVSFVNGNDRSVNSRMLMINVGYSIFANNPLWGCGINNAQFILEYYFARTYLHNNYIELLADLGLIGFCLYYLVYLYDIIGLIKYRRLKVYNELSSILIILLIMLLIADISVVFYYNKIVYVIFGTISILLTKNNEIRISKY</sequence>
<dbReference type="Proteomes" id="UP001211987">
    <property type="component" value="Unassembled WGS sequence"/>
</dbReference>
<feature type="transmembrane region" description="Helical" evidence="5">
    <location>
        <begin position="79"/>
        <end position="94"/>
    </location>
</feature>
<dbReference type="RefSeq" id="WP_158570570.1">
    <property type="nucleotide sequence ID" value="NZ_CAACVM010000034.1"/>
</dbReference>
<dbReference type="GO" id="GO:0016874">
    <property type="term" value="F:ligase activity"/>
    <property type="evidence" value="ECO:0007669"/>
    <property type="project" value="UniProtKB-KW"/>
</dbReference>
<comment type="caution">
    <text evidence="7">The sequence shown here is derived from an EMBL/GenBank/DDBJ whole genome shotgun (WGS) entry which is preliminary data.</text>
</comment>
<dbReference type="Pfam" id="PF04932">
    <property type="entry name" value="Wzy_C"/>
    <property type="match status" value="1"/>
</dbReference>
<dbReference type="EMBL" id="JAQLKE010000048">
    <property type="protein sequence ID" value="MDB7085675.1"/>
    <property type="molecule type" value="Genomic_DNA"/>
</dbReference>
<dbReference type="PANTHER" id="PTHR37422">
    <property type="entry name" value="TEICHURONIC ACID BIOSYNTHESIS PROTEIN TUAE"/>
    <property type="match status" value="1"/>
</dbReference>
<proteinExistence type="predicted"/>
<evidence type="ECO:0000256" key="2">
    <source>
        <dbReference type="ARBA" id="ARBA00022692"/>
    </source>
</evidence>
<evidence type="ECO:0000259" key="6">
    <source>
        <dbReference type="Pfam" id="PF04932"/>
    </source>
</evidence>
<evidence type="ECO:0000313" key="7">
    <source>
        <dbReference type="EMBL" id="MDB7085675.1"/>
    </source>
</evidence>
<gene>
    <name evidence="7" type="ORF">PM738_17875</name>
</gene>
<feature type="transmembrane region" description="Helical" evidence="5">
    <location>
        <begin position="12"/>
        <end position="30"/>
    </location>
</feature>
<evidence type="ECO:0000256" key="1">
    <source>
        <dbReference type="ARBA" id="ARBA00004141"/>
    </source>
</evidence>
<feature type="transmembrane region" description="Helical" evidence="5">
    <location>
        <begin position="242"/>
        <end position="260"/>
    </location>
</feature>
<dbReference type="AlphaFoldDB" id="A0AB35IR47"/>
<keyword evidence="2 5" id="KW-0812">Transmembrane</keyword>
<comment type="subcellular location">
    <subcellularLocation>
        <location evidence="1">Membrane</location>
        <topology evidence="1">Multi-pass membrane protein</topology>
    </subcellularLocation>
</comment>
<keyword evidence="3 5" id="KW-1133">Transmembrane helix</keyword>
<accession>A0AB35IR47</accession>
<keyword evidence="4 5" id="KW-0472">Membrane</keyword>
<evidence type="ECO:0000256" key="3">
    <source>
        <dbReference type="ARBA" id="ARBA00022989"/>
    </source>
</evidence>
<feature type="transmembrane region" description="Helical" evidence="5">
    <location>
        <begin position="126"/>
        <end position="149"/>
    </location>
</feature>
<dbReference type="InterPro" id="IPR051533">
    <property type="entry name" value="WaaL-like"/>
</dbReference>
<feature type="transmembrane region" description="Helical" evidence="5">
    <location>
        <begin position="211"/>
        <end position="230"/>
    </location>
</feature>
<dbReference type="GO" id="GO:0016020">
    <property type="term" value="C:membrane"/>
    <property type="evidence" value="ECO:0007669"/>
    <property type="project" value="UniProtKB-SubCell"/>
</dbReference>
<feature type="transmembrane region" description="Helical" evidence="5">
    <location>
        <begin position="50"/>
        <end position="72"/>
    </location>
</feature>
<evidence type="ECO:0000256" key="4">
    <source>
        <dbReference type="ARBA" id="ARBA00023136"/>
    </source>
</evidence>